<protein>
    <submittedName>
        <fullName evidence="2">ABC transporter substrate-binding protein</fullName>
    </submittedName>
</protein>
<name>A0A6N9PXW6_9BACL</name>
<dbReference type="AlphaFoldDB" id="A0A6N9PXW6"/>
<feature type="chain" id="PRO_5039455242" evidence="1">
    <location>
        <begin position="20"/>
        <end position="414"/>
    </location>
</feature>
<dbReference type="InterPro" id="IPR006059">
    <property type="entry name" value="SBP"/>
</dbReference>
<keyword evidence="1" id="KW-0732">Signal</keyword>
<evidence type="ECO:0000313" key="2">
    <source>
        <dbReference type="EMBL" id="NBI27662.1"/>
    </source>
</evidence>
<dbReference type="PANTHER" id="PTHR42779">
    <property type="entry name" value="PROTEIN YNJB"/>
    <property type="match status" value="1"/>
</dbReference>
<gene>
    <name evidence="2" type="ORF">ERL59_01630</name>
</gene>
<dbReference type="PANTHER" id="PTHR42779:SF1">
    <property type="entry name" value="PROTEIN YNJB"/>
    <property type="match status" value="1"/>
</dbReference>
<dbReference type="SUPFAM" id="SSF53850">
    <property type="entry name" value="Periplasmic binding protein-like II"/>
    <property type="match status" value="1"/>
</dbReference>
<organism evidence="2 3">
    <name type="scientific">Chengkuizengella marina</name>
    <dbReference type="NCBI Taxonomy" id="2507566"/>
    <lineage>
        <taxon>Bacteria</taxon>
        <taxon>Bacillati</taxon>
        <taxon>Bacillota</taxon>
        <taxon>Bacilli</taxon>
        <taxon>Bacillales</taxon>
        <taxon>Paenibacillaceae</taxon>
        <taxon>Chengkuizengella</taxon>
    </lineage>
</organism>
<proteinExistence type="predicted"/>
<dbReference type="PROSITE" id="PS51257">
    <property type="entry name" value="PROKAR_LIPOPROTEIN"/>
    <property type="match status" value="1"/>
</dbReference>
<evidence type="ECO:0000313" key="3">
    <source>
        <dbReference type="Proteomes" id="UP000448943"/>
    </source>
</evidence>
<dbReference type="OrthoDB" id="3239593at2"/>
<dbReference type="PIRSF" id="PIRSF029172">
    <property type="entry name" value="UCP029172_ABC_sbc_YnjB"/>
    <property type="match status" value="1"/>
</dbReference>
<reference evidence="2 3" key="1">
    <citation type="submission" date="2019-01" db="EMBL/GenBank/DDBJ databases">
        <title>Chengkuizengella sp. nov., isolated from deep-sea sediment of East Pacific Ocean.</title>
        <authorList>
            <person name="Yang J."/>
            <person name="Lai Q."/>
            <person name="Shao Z."/>
        </authorList>
    </citation>
    <scope>NUCLEOTIDE SEQUENCE [LARGE SCALE GENOMIC DNA]</scope>
    <source>
        <strain evidence="2 3">YPA3-1-1</strain>
    </source>
</reference>
<dbReference type="Pfam" id="PF13416">
    <property type="entry name" value="SBP_bac_8"/>
    <property type="match status" value="1"/>
</dbReference>
<dbReference type="Gene3D" id="3.40.190.10">
    <property type="entry name" value="Periplasmic binding protein-like II"/>
    <property type="match status" value="2"/>
</dbReference>
<dbReference type="EMBL" id="SIJB01000005">
    <property type="protein sequence ID" value="NBI27662.1"/>
    <property type="molecule type" value="Genomic_DNA"/>
</dbReference>
<feature type="signal peptide" evidence="1">
    <location>
        <begin position="1"/>
        <end position="19"/>
    </location>
</feature>
<evidence type="ECO:0000256" key="1">
    <source>
        <dbReference type="SAM" id="SignalP"/>
    </source>
</evidence>
<dbReference type="InterPro" id="IPR027020">
    <property type="entry name" value="YnjB"/>
</dbReference>
<sequence>MLNKINFACLILTISILIAGCGVQQEQAEEDISLNLLETNWETILKEAKDQTVNFHMWGGDDRYNRYIDEFIAPRLKEETGVTLNRVAITDTKDVINKLQNEKSVNKKDGTVDIIWINGENFKLAKDNGLLWGSFASQLPNVRQYVDINAPDIQYDFGEHTEGMEVPWGKAQFVFIYDEAKITQPPKSIKELGEWIKQNPGKFTYPAPPDFTGSAFIRQALYETTGGYEQYLNAANEEELDFIPLWDYLNEIEPNLWRGGETYPESLAKLDQLYSNGEVWMTMAYDPGKASSQIEKGVFPETTRTFVLEGGTLSNTHYLSIPFNAEHQAGAMVAINYLLSPEAQFAKMDPVHWGEGMSLDPSKLSNEDREQLHLLDLGKATLPADELAKYKVPEIPANYVKWLEEGWFEHVAKR</sequence>
<dbReference type="NCBIfam" id="NF008633">
    <property type="entry name" value="PRK11622.1"/>
    <property type="match status" value="1"/>
</dbReference>
<accession>A0A6N9PXW6</accession>
<keyword evidence="3" id="KW-1185">Reference proteome</keyword>
<dbReference type="Proteomes" id="UP000448943">
    <property type="component" value="Unassembled WGS sequence"/>
</dbReference>
<comment type="caution">
    <text evidence="2">The sequence shown here is derived from an EMBL/GenBank/DDBJ whole genome shotgun (WGS) entry which is preliminary data.</text>
</comment>